<feature type="region of interest" description="Disordered" evidence="1">
    <location>
        <begin position="131"/>
        <end position="163"/>
    </location>
</feature>
<accession>A0A368U0V4</accession>
<dbReference type="SUPFAM" id="SSF47090">
    <property type="entry name" value="PGBD-like"/>
    <property type="match status" value="1"/>
</dbReference>
<dbReference type="SMART" id="SM00671">
    <property type="entry name" value="SEL1"/>
    <property type="match status" value="1"/>
</dbReference>
<dbReference type="InterPro" id="IPR036365">
    <property type="entry name" value="PGBD-like_sf"/>
</dbReference>
<proteinExistence type="predicted"/>
<dbReference type="InterPro" id="IPR036366">
    <property type="entry name" value="PGBDSf"/>
</dbReference>
<dbReference type="InterPro" id="IPR011990">
    <property type="entry name" value="TPR-like_helical_dom_sf"/>
</dbReference>
<dbReference type="Proteomes" id="UP000252405">
    <property type="component" value="Unassembled WGS sequence"/>
</dbReference>
<evidence type="ECO:0000256" key="1">
    <source>
        <dbReference type="SAM" id="MobiDB-lite"/>
    </source>
</evidence>
<dbReference type="InterPro" id="IPR006597">
    <property type="entry name" value="Sel1-like"/>
</dbReference>
<reference evidence="3 4" key="1">
    <citation type="submission" date="2018-07" db="EMBL/GenBank/DDBJ databases">
        <title>Halomonas montanilacus sp. nov., isolated from Lake Pengyan on Tibetan Plateau.</title>
        <authorList>
            <person name="Lu H."/>
            <person name="Xing P."/>
            <person name="Wu Q."/>
        </authorList>
    </citation>
    <scope>NUCLEOTIDE SEQUENCE [LARGE SCALE GENOMIC DNA]</scope>
    <source>
        <strain evidence="3 4">PYC7W</strain>
    </source>
</reference>
<dbReference type="OrthoDB" id="2080452at2"/>
<dbReference type="SUPFAM" id="SSF81901">
    <property type="entry name" value="HCP-like"/>
    <property type="match status" value="1"/>
</dbReference>
<dbReference type="Gene3D" id="1.25.40.10">
    <property type="entry name" value="Tetratricopeptide repeat domain"/>
    <property type="match status" value="1"/>
</dbReference>
<gene>
    <name evidence="3" type="ORF">DU505_08265</name>
</gene>
<dbReference type="AlphaFoldDB" id="A0A368U0V4"/>
<evidence type="ECO:0000259" key="2">
    <source>
        <dbReference type="Pfam" id="PF01471"/>
    </source>
</evidence>
<evidence type="ECO:0000313" key="4">
    <source>
        <dbReference type="Proteomes" id="UP000252405"/>
    </source>
</evidence>
<organism evidence="3 4">
    <name type="scientific">Billgrantia montanilacus</name>
    <dbReference type="NCBI Taxonomy" id="2282305"/>
    <lineage>
        <taxon>Bacteria</taxon>
        <taxon>Pseudomonadati</taxon>
        <taxon>Pseudomonadota</taxon>
        <taxon>Gammaproteobacteria</taxon>
        <taxon>Oceanospirillales</taxon>
        <taxon>Halomonadaceae</taxon>
        <taxon>Billgrantia</taxon>
    </lineage>
</organism>
<sequence>MARQHGETRRLQVADPIHWRPPVIIKASLLLLLLVGHIALASADERYTEALQTYERQDYRQALQMFDRLATSGDPEAQYMLGQMHEAGHGTLQDFVEAHKWYNLAAARGHRRAADARDAVAARMTAQQISEAQQTARAWQPEEAPSSQATPPSRPDIETLSGRQGVAEIQRELNRLGYDAGPADGVMGRRTRNAIHEYQADMDMAQDGHATADLLRRLRQTERTAVTATAPPPPTASPRIALDDDFSDGDYRRNPAWTVLSGEFSIDRNGLRSVVGIPEEGASTGPSLHSDRPEDIGLAMLKLFLEQTGNVRPEEAPAAAETARIFVSSPIRNAFEMELELASRQNMGSLEMGVFQGDRPGGGYRLVYRPGSRPGLSLIRVTSDGSDVIASSDGAINLEDDSFHILTWARDEDGEMRISVDGRRVIQARDTRFRERFQGFVLANHGGDYSLGRIRVED</sequence>
<dbReference type="EMBL" id="QPII01000004">
    <property type="protein sequence ID" value="RCV90226.1"/>
    <property type="molecule type" value="Genomic_DNA"/>
</dbReference>
<evidence type="ECO:0000313" key="3">
    <source>
        <dbReference type="EMBL" id="RCV90226.1"/>
    </source>
</evidence>
<dbReference type="InterPro" id="IPR002477">
    <property type="entry name" value="Peptidoglycan-bd-like"/>
</dbReference>
<feature type="domain" description="Peptidoglycan binding-like" evidence="2">
    <location>
        <begin position="164"/>
        <end position="218"/>
    </location>
</feature>
<dbReference type="Pfam" id="PF01471">
    <property type="entry name" value="PG_binding_1"/>
    <property type="match status" value="1"/>
</dbReference>
<keyword evidence="4" id="KW-1185">Reference proteome</keyword>
<dbReference type="Gene3D" id="1.10.101.10">
    <property type="entry name" value="PGBD-like superfamily/PGBD"/>
    <property type="match status" value="1"/>
</dbReference>
<dbReference type="Pfam" id="PF08238">
    <property type="entry name" value="Sel1"/>
    <property type="match status" value="2"/>
</dbReference>
<comment type="caution">
    <text evidence="3">The sequence shown here is derived from an EMBL/GenBank/DDBJ whole genome shotgun (WGS) entry which is preliminary data.</text>
</comment>
<name>A0A368U0V4_9GAMM</name>
<protein>
    <recommendedName>
        <fullName evidence="2">Peptidoglycan binding-like domain-containing protein</fullName>
    </recommendedName>
</protein>